<evidence type="ECO:0000313" key="1">
    <source>
        <dbReference type="EMBL" id="CAF4880794.1"/>
    </source>
</evidence>
<comment type="caution">
    <text evidence="1">The sequence shown here is derived from an EMBL/GenBank/DDBJ whole genome shotgun (WGS) entry which is preliminary data.</text>
</comment>
<protein>
    <submittedName>
        <fullName evidence="1">Uncharacterized protein</fullName>
    </submittedName>
</protein>
<name>A0A8S3C1R2_9BILA</name>
<proteinExistence type="predicted"/>
<dbReference type="Proteomes" id="UP000681720">
    <property type="component" value="Unassembled WGS sequence"/>
</dbReference>
<dbReference type="EMBL" id="CAJOBJ010170473">
    <property type="protein sequence ID" value="CAF4880794.1"/>
    <property type="molecule type" value="Genomic_DNA"/>
</dbReference>
<dbReference type="AlphaFoldDB" id="A0A8S3C1R2"/>
<feature type="non-terminal residue" evidence="1">
    <location>
        <position position="1"/>
    </location>
</feature>
<evidence type="ECO:0000313" key="3">
    <source>
        <dbReference type="Proteomes" id="UP000681720"/>
    </source>
</evidence>
<dbReference type="EMBL" id="CAJOBJ010203948">
    <property type="protein sequence ID" value="CAF4991437.1"/>
    <property type="molecule type" value="Genomic_DNA"/>
</dbReference>
<accession>A0A8S3C1R2</accession>
<gene>
    <name evidence="1" type="ORF">GIL414_LOCUS50846</name>
    <name evidence="2" type="ORF">GIL414_LOCUS56657</name>
</gene>
<evidence type="ECO:0000313" key="2">
    <source>
        <dbReference type="EMBL" id="CAF4991437.1"/>
    </source>
</evidence>
<organism evidence="1 3">
    <name type="scientific">Rotaria magnacalcarata</name>
    <dbReference type="NCBI Taxonomy" id="392030"/>
    <lineage>
        <taxon>Eukaryota</taxon>
        <taxon>Metazoa</taxon>
        <taxon>Spiralia</taxon>
        <taxon>Gnathifera</taxon>
        <taxon>Rotifera</taxon>
        <taxon>Eurotatoria</taxon>
        <taxon>Bdelloidea</taxon>
        <taxon>Philodinida</taxon>
        <taxon>Philodinidae</taxon>
        <taxon>Rotaria</taxon>
    </lineage>
</organism>
<feature type="non-terminal residue" evidence="1">
    <location>
        <position position="80"/>
    </location>
</feature>
<reference evidence="1" key="1">
    <citation type="submission" date="2021-02" db="EMBL/GenBank/DDBJ databases">
        <authorList>
            <person name="Nowell W R."/>
        </authorList>
    </citation>
    <scope>NUCLEOTIDE SEQUENCE</scope>
</reference>
<sequence length="80" mass="8770">VYLCTVKSTHTQYDGISDRCSPLSSPASPISSPAVLYDQQQKISSPYIDFSITNSNNDRLQLFQSLVHTEEHPNGGASLI</sequence>